<keyword evidence="3" id="KW-1185">Reference proteome</keyword>
<evidence type="ECO:0000313" key="2">
    <source>
        <dbReference type="EMBL" id="SPF30145.1"/>
    </source>
</evidence>
<protein>
    <submittedName>
        <fullName evidence="2">Uncharacterized protein</fullName>
    </submittedName>
</protein>
<gene>
    <name evidence="2" type="ORF">POI8812_02477</name>
</gene>
<keyword evidence="1" id="KW-0472">Membrane</keyword>
<sequence length="87" mass="9251">MSITAIFVIFAVTWFLTLFVVLPIGQRSQEDAGEIVPGTPAGAPANAQMKRKAMITTVAALIITTIICTVIISGLITVEDFDWAGRG</sequence>
<organism evidence="2 3">
    <name type="scientific">Pontivivens insulae</name>
    <dbReference type="NCBI Taxonomy" id="1639689"/>
    <lineage>
        <taxon>Bacteria</taxon>
        <taxon>Pseudomonadati</taxon>
        <taxon>Pseudomonadota</taxon>
        <taxon>Alphaproteobacteria</taxon>
        <taxon>Rhodobacterales</taxon>
        <taxon>Paracoccaceae</taxon>
        <taxon>Pontivivens</taxon>
    </lineage>
</organism>
<evidence type="ECO:0000256" key="1">
    <source>
        <dbReference type="SAM" id="Phobius"/>
    </source>
</evidence>
<proteinExistence type="predicted"/>
<dbReference type="Proteomes" id="UP000244932">
    <property type="component" value="Unassembled WGS sequence"/>
</dbReference>
<dbReference type="Pfam" id="PF07330">
    <property type="entry name" value="DUF1467"/>
    <property type="match status" value="1"/>
</dbReference>
<dbReference type="RefSeq" id="WP_108782863.1">
    <property type="nucleotide sequence ID" value="NZ_OMKW01000003.1"/>
</dbReference>
<keyword evidence="1" id="KW-0812">Transmembrane</keyword>
<reference evidence="2 3" key="1">
    <citation type="submission" date="2018-03" db="EMBL/GenBank/DDBJ databases">
        <authorList>
            <person name="Keele B.F."/>
        </authorList>
    </citation>
    <scope>NUCLEOTIDE SEQUENCE [LARGE SCALE GENOMIC DNA]</scope>
    <source>
        <strain evidence="2 3">CeCT 8812</strain>
    </source>
</reference>
<dbReference type="OrthoDB" id="9804637at2"/>
<feature type="transmembrane region" description="Helical" evidence="1">
    <location>
        <begin position="58"/>
        <end position="78"/>
    </location>
</feature>
<keyword evidence="1" id="KW-1133">Transmembrane helix</keyword>
<name>A0A2R8ADK0_9RHOB</name>
<dbReference type="InterPro" id="IPR009935">
    <property type="entry name" value="DUF1467"/>
</dbReference>
<dbReference type="EMBL" id="OMKW01000003">
    <property type="protein sequence ID" value="SPF30145.1"/>
    <property type="molecule type" value="Genomic_DNA"/>
</dbReference>
<dbReference type="AlphaFoldDB" id="A0A2R8ADK0"/>
<feature type="transmembrane region" description="Helical" evidence="1">
    <location>
        <begin position="6"/>
        <end position="25"/>
    </location>
</feature>
<accession>A0A2R8ADK0</accession>
<evidence type="ECO:0000313" key="3">
    <source>
        <dbReference type="Proteomes" id="UP000244932"/>
    </source>
</evidence>